<evidence type="ECO:0000313" key="7">
    <source>
        <dbReference type="Proteomes" id="UP000265742"/>
    </source>
</evidence>
<reference evidence="7" key="1">
    <citation type="submission" date="2018-09" db="EMBL/GenBank/DDBJ databases">
        <authorList>
            <person name="Kim I."/>
        </authorList>
    </citation>
    <scope>NUCLEOTIDE SEQUENCE [LARGE SCALE GENOMIC DNA]</scope>
    <source>
        <strain evidence="7">DD4a</strain>
    </source>
</reference>
<dbReference type="PROSITE" id="PS50977">
    <property type="entry name" value="HTH_TETR_2"/>
    <property type="match status" value="1"/>
</dbReference>
<dbReference type="InterPro" id="IPR036271">
    <property type="entry name" value="Tet_transcr_reg_TetR-rel_C_sf"/>
</dbReference>
<dbReference type="Gene3D" id="1.10.10.60">
    <property type="entry name" value="Homeodomain-like"/>
    <property type="match status" value="1"/>
</dbReference>
<dbReference type="AlphaFoldDB" id="A0A3A1TWF0"/>
<dbReference type="Gene3D" id="1.10.357.10">
    <property type="entry name" value="Tetracycline Repressor, domain 2"/>
    <property type="match status" value="1"/>
</dbReference>
<dbReference type="Pfam" id="PF00440">
    <property type="entry name" value="TetR_N"/>
    <property type="match status" value="1"/>
</dbReference>
<dbReference type="PANTHER" id="PTHR30055:SF148">
    <property type="entry name" value="TETR-FAMILY TRANSCRIPTIONAL REGULATOR"/>
    <property type="match status" value="1"/>
</dbReference>
<dbReference type="Pfam" id="PF16859">
    <property type="entry name" value="TetR_C_11"/>
    <property type="match status" value="1"/>
</dbReference>
<keyword evidence="2 4" id="KW-0238">DNA-binding</keyword>
<sequence>MTPLDTVPAEPAVVDDQQVRLGRKRDHTRDPEILDATLELLAEQGYDRLTIDLVAARVKAGKATLYRRWPSKAELVIDAVACMKPIVAPEDAPDTGSLRGDLLALVRPHSLEESERKIRIMGGVASMLSRDPQLADAVNEAITEPRARLNRALIERAIARGEVAPRSAEEIDTIAHISPSMTIYRTIVQRKPVDREFTIGIIDRVVLPALGLRP</sequence>
<keyword evidence="7" id="KW-1185">Reference proteome</keyword>
<dbReference type="SUPFAM" id="SSF46689">
    <property type="entry name" value="Homeodomain-like"/>
    <property type="match status" value="1"/>
</dbReference>
<dbReference type="OrthoDB" id="9796019at2"/>
<name>A0A3A1TWF0_9MICO</name>
<feature type="DNA-binding region" description="H-T-H motif" evidence="4">
    <location>
        <begin position="50"/>
        <end position="69"/>
    </location>
</feature>
<accession>A0A3A1TWF0</accession>
<evidence type="ECO:0000256" key="2">
    <source>
        <dbReference type="ARBA" id="ARBA00023125"/>
    </source>
</evidence>
<dbReference type="InterPro" id="IPR023772">
    <property type="entry name" value="DNA-bd_HTH_TetR-type_CS"/>
</dbReference>
<dbReference type="InterPro" id="IPR009057">
    <property type="entry name" value="Homeodomain-like_sf"/>
</dbReference>
<keyword evidence="3" id="KW-0804">Transcription</keyword>
<protein>
    <submittedName>
        <fullName evidence="6">TetR/AcrR family transcriptional regulator</fullName>
    </submittedName>
</protein>
<comment type="caution">
    <text evidence="6">The sequence shown here is derived from an EMBL/GenBank/DDBJ whole genome shotgun (WGS) entry which is preliminary data.</text>
</comment>
<keyword evidence="1" id="KW-0805">Transcription regulation</keyword>
<evidence type="ECO:0000259" key="5">
    <source>
        <dbReference type="PROSITE" id="PS50977"/>
    </source>
</evidence>
<organism evidence="6 7">
    <name type="scientific">Amnibacterium setariae</name>
    <dbReference type="NCBI Taxonomy" id="2306585"/>
    <lineage>
        <taxon>Bacteria</taxon>
        <taxon>Bacillati</taxon>
        <taxon>Actinomycetota</taxon>
        <taxon>Actinomycetes</taxon>
        <taxon>Micrococcales</taxon>
        <taxon>Microbacteriaceae</taxon>
        <taxon>Amnibacterium</taxon>
    </lineage>
</organism>
<dbReference type="GO" id="GO:0000976">
    <property type="term" value="F:transcription cis-regulatory region binding"/>
    <property type="evidence" value="ECO:0007669"/>
    <property type="project" value="TreeGrafter"/>
</dbReference>
<dbReference type="Proteomes" id="UP000265742">
    <property type="component" value="Unassembled WGS sequence"/>
</dbReference>
<evidence type="ECO:0000256" key="3">
    <source>
        <dbReference type="ARBA" id="ARBA00023163"/>
    </source>
</evidence>
<dbReference type="GO" id="GO:0003700">
    <property type="term" value="F:DNA-binding transcription factor activity"/>
    <property type="evidence" value="ECO:0007669"/>
    <property type="project" value="TreeGrafter"/>
</dbReference>
<dbReference type="PROSITE" id="PS01081">
    <property type="entry name" value="HTH_TETR_1"/>
    <property type="match status" value="1"/>
</dbReference>
<dbReference type="InterPro" id="IPR011075">
    <property type="entry name" value="TetR_C"/>
</dbReference>
<evidence type="ECO:0000256" key="4">
    <source>
        <dbReference type="PROSITE-ProRule" id="PRU00335"/>
    </source>
</evidence>
<dbReference type="PANTHER" id="PTHR30055">
    <property type="entry name" value="HTH-TYPE TRANSCRIPTIONAL REGULATOR RUTR"/>
    <property type="match status" value="1"/>
</dbReference>
<evidence type="ECO:0000313" key="6">
    <source>
        <dbReference type="EMBL" id="RIX27881.1"/>
    </source>
</evidence>
<dbReference type="EMBL" id="QXTG01000002">
    <property type="protein sequence ID" value="RIX27881.1"/>
    <property type="molecule type" value="Genomic_DNA"/>
</dbReference>
<dbReference type="SUPFAM" id="SSF48498">
    <property type="entry name" value="Tetracyclin repressor-like, C-terminal domain"/>
    <property type="match status" value="1"/>
</dbReference>
<feature type="domain" description="HTH tetR-type" evidence="5">
    <location>
        <begin position="27"/>
        <end position="87"/>
    </location>
</feature>
<dbReference type="InterPro" id="IPR050109">
    <property type="entry name" value="HTH-type_TetR-like_transc_reg"/>
</dbReference>
<gene>
    <name evidence="6" type="ORF">D1781_10135</name>
</gene>
<dbReference type="PRINTS" id="PR00455">
    <property type="entry name" value="HTHTETR"/>
</dbReference>
<dbReference type="RefSeq" id="WP_119482190.1">
    <property type="nucleotide sequence ID" value="NZ_QXTG01000002.1"/>
</dbReference>
<evidence type="ECO:0000256" key="1">
    <source>
        <dbReference type="ARBA" id="ARBA00023015"/>
    </source>
</evidence>
<dbReference type="InterPro" id="IPR001647">
    <property type="entry name" value="HTH_TetR"/>
</dbReference>
<proteinExistence type="predicted"/>